<evidence type="ECO:0000256" key="1">
    <source>
        <dbReference type="ARBA" id="ARBA00004141"/>
    </source>
</evidence>
<keyword evidence="5" id="KW-0406">Ion transport</keyword>
<dbReference type="GO" id="GO:0005886">
    <property type="term" value="C:plasma membrane"/>
    <property type="evidence" value="ECO:0007669"/>
    <property type="project" value="TreeGrafter"/>
</dbReference>
<evidence type="ECO:0000256" key="2">
    <source>
        <dbReference type="ARBA" id="ARBA00022692"/>
    </source>
</evidence>
<dbReference type="PANTHER" id="PTHR12483:SF27">
    <property type="entry name" value="COPPER TRANSPORT PROTEIN CTR1"/>
    <property type="match status" value="1"/>
</dbReference>
<evidence type="ECO:0000313" key="6">
    <source>
        <dbReference type="EMBL" id="CAF2033486.1"/>
    </source>
</evidence>
<proteinExistence type="inferred from homology"/>
<dbReference type="GO" id="GO:0005375">
    <property type="term" value="F:copper ion transmembrane transporter activity"/>
    <property type="evidence" value="ECO:0007669"/>
    <property type="project" value="UniProtKB-UniRule"/>
</dbReference>
<organism evidence="6 8">
    <name type="scientific">Rotaria magnacalcarata</name>
    <dbReference type="NCBI Taxonomy" id="392030"/>
    <lineage>
        <taxon>Eukaryota</taxon>
        <taxon>Metazoa</taxon>
        <taxon>Spiralia</taxon>
        <taxon>Gnathifera</taxon>
        <taxon>Rotifera</taxon>
        <taxon>Eurotatoria</taxon>
        <taxon>Bdelloidea</taxon>
        <taxon>Philodinida</taxon>
        <taxon>Philodinidae</taxon>
        <taxon>Rotaria</taxon>
    </lineage>
</organism>
<keyword evidence="5" id="KW-0186">Copper</keyword>
<evidence type="ECO:0000313" key="7">
    <source>
        <dbReference type="EMBL" id="CAF3949383.1"/>
    </source>
</evidence>
<feature type="transmembrane region" description="Helical" evidence="5">
    <location>
        <begin position="75"/>
        <end position="96"/>
    </location>
</feature>
<comment type="subcellular location">
    <subcellularLocation>
        <location evidence="1 5">Membrane</location>
        <topology evidence="1 5">Multi-pass membrane protein</topology>
    </subcellularLocation>
</comment>
<gene>
    <name evidence="7" type="ORF">UXM345_LOCUS13243</name>
    <name evidence="6" type="ORF">XDN619_LOCUS5446</name>
</gene>
<dbReference type="AlphaFoldDB" id="A0A816NIP8"/>
<protein>
    <recommendedName>
        <fullName evidence="5">Copper transport protein</fullName>
    </recommendedName>
</protein>
<dbReference type="InterPro" id="IPR007274">
    <property type="entry name" value="Cop_transporter"/>
</dbReference>
<comment type="similarity">
    <text evidence="5">Belongs to the copper transporter (Ctr) (TC 1.A.56) family. SLC31A subfamily.</text>
</comment>
<dbReference type="Proteomes" id="UP000663842">
    <property type="component" value="Unassembled WGS sequence"/>
</dbReference>
<sequence>MDTCRVMQNGFQFATGEDRCITFLFHGWNVDSHAKYAASIIGVFCVSFLNAGLGYIRHLINDHYENNPYSLSHHLYLAVVYGVQMVLAYWLMLLVMTYESGIFMSLIFGLIIGYFVFGYIRARNLLINKTLMPTSYSTYDNQFNNTPCCQAFT</sequence>
<keyword evidence="2 5" id="KW-0812">Transmembrane</keyword>
<feature type="transmembrane region" description="Helical" evidence="5">
    <location>
        <begin position="102"/>
        <end position="122"/>
    </location>
</feature>
<accession>A0A816NIP8</accession>
<evidence type="ECO:0000256" key="4">
    <source>
        <dbReference type="ARBA" id="ARBA00023136"/>
    </source>
</evidence>
<dbReference type="PANTHER" id="PTHR12483">
    <property type="entry name" value="SOLUTE CARRIER FAMILY 31 COPPER TRANSPORTERS"/>
    <property type="match status" value="1"/>
</dbReference>
<reference evidence="6" key="1">
    <citation type="submission" date="2021-02" db="EMBL/GenBank/DDBJ databases">
        <authorList>
            <person name="Nowell W R."/>
        </authorList>
    </citation>
    <scope>NUCLEOTIDE SEQUENCE</scope>
</reference>
<dbReference type="Proteomes" id="UP000663887">
    <property type="component" value="Unassembled WGS sequence"/>
</dbReference>
<dbReference type="EMBL" id="CAJNRG010001459">
    <property type="protein sequence ID" value="CAF2033486.1"/>
    <property type="molecule type" value="Genomic_DNA"/>
</dbReference>
<evidence type="ECO:0000256" key="3">
    <source>
        <dbReference type="ARBA" id="ARBA00022989"/>
    </source>
</evidence>
<keyword evidence="4 5" id="KW-0472">Membrane</keyword>
<dbReference type="EMBL" id="CAJOBF010001425">
    <property type="protein sequence ID" value="CAF3949383.1"/>
    <property type="molecule type" value="Genomic_DNA"/>
</dbReference>
<dbReference type="Pfam" id="PF04145">
    <property type="entry name" value="Ctr"/>
    <property type="match status" value="2"/>
</dbReference>
<evidence type="ECO:0000256" key="5">
    <source>
        <dbReference type="RuleBase" id="RU367022"/>
    </source>
</evidence>
<keyword evidence="5" id="KW-0813">Transport</keyword>
<feature type="transmembrane region" description="Helical" evidence="5">
    <location>
        <begin position="36"/>
        <end position="55"/>
    </location>
</feature>
<keyword evidence="5" id="KW-0187">Copper transport</keyword>
<evidence type="ECO:0000313" key="8">
    <source>
        <dbReference type="Proteomes" id="UP000663887"/>
    </source>
</evidence>
<comment type="caution">
    <text evidence="6">The sequence shown here is derived from an EMBL/GenBank/DDBJ whole genome shotgun (WGS) entry which is preliminary data.</text>
</comment>
<name>A0A816NIP8_9BILA</name>
<keyword evidence="3 5" id="KW-1133">Transmembrane helix</keyword>